<evidence type="ECO:0000313" key="2">
    <source>
        <dbReference type="Proteomes" id="UP001589774"/>
    </source>
</evidence>
<keyword evidence="2" id="KW-1185">Reference proteome</keyword>
<dbReference type="RefSeq" id="WP_013667908.1">
    <property type="nucleotide sequence ID" value="NZ_JBHLWO010000002.1"/>
</dbReference>
<protein>
    <submittedName>
        <fullName evidence="1">Uncharacterized protein</fullName>
    </submittedName>
</protein>
<organism evidence="1 2">
    <name type="scientific">Olivibacter oleidegradans</name>
    <dbReference type="NCBI Taxonomy" id="760123"/>
    <lineage>
        <taxon>Bacteria</taxon>
        <taxon>Pseudomonadati</taxon>
        <taxon>Bacteroidota</taxon>
        <taxon>Sphingobacteriia</taxon>
        <taxon>Sphingobacteriales</taxon>
        <taxon>Sphingobacteriaceae</taxon>
        <taxon>Olivibacter</taxon>
    </lineage>
</organism>
<accession>A0ABV6HQZ4</accession>
<dbReference type="EMBL" id="JBHLWO010000002">
    <property type="protein sequence ID" value="MFC0320515.1"/>
    <property type="molecule type" value="Genomic_DNA"/>
</dbReference>
<gene>
    <name evidence="1" type="ORF">ACFFI0_19475</name>
</gene>
<sequence length="97" mass="11040">MHFAHELSGITCFLIKSIEMEVNLDRKLIDELIVKGYTVLVSSMHSTGNYCLLTPKKWDLEAINSNQFAALGEEEIILLDDLLLFNCDEFNGYKVVN</sequence>
<proteinExistence type="predicted"/>
<name>A0ABV6HQZ4_9SPHI</name>
<dbReference type="Proteomes" id="UP001589774">
    <property type="component" value="Unassembled WGS sequence"/>
</dbReference>
<comment type="caution">
    <text evidence="1">The sequence shown here is derived from an EMBL/GenBank/DDBJ whole genome shotgun (WGS) entry which is preliminary data.</text>
</comment>
<evidence type="ECO:0000313" key="1">
    <source>
        <dbReference type="EMBL" id="MFC0320515.1"/>
    </source>
</evidence>
<reference evidence="1 2" key="1">
    <citation type="submission" date="2024-09" db="EMBL/GenBank/DDBJ databases">
        <authorList>
            <person name="Sun Q."/>
            <person name="Mori K."/>
        </authorList>
    </citation>
    <scope>NUCLEOTIDE SEQUENCE [LARGE SCALE GENOMIC DNA]</scope>
    <source>
        <strain evidence="1 2">CCM 7765</strain>
    </source>
</reference>